<evidence type="ECO:0000313" key="2">
    <source>
        <dbReference type="Proteomes" id="UP000515204"/>
    </source>
</evidence>
<dbReference type="GeneID" id="106750649"/>
<dbReference type="RefSeq" id="XP_014486627.1">
    <property type="nucleotide sequence ID" value="XM_014631141.1"/>
</dbReference>
<dbReference type="AlphaFoldDB" id="A0A6P3Y9F3"/>
<proteinExistence type="predicted"/>
<sequence length="346" mass="38429">MESEKKILCVGIICLDIIQTCEQFPLEDSTGRSTDYRWQRGGNSSNSCTVLSLLGQPCELLACLCADEHGSFLQNDLRKYNIDYRHCPIMPLTFGCPVSTIILSSSTGSRTIIHHKASDFPELTYRDFDTLDLGEYSWIHFEGRNFDQVLTMIQRVKNYNNSLNTAHGRDAKYRAPITISVELERPRSELLDLLNHADVAFIAKDFAKSQGLESMSEILRNVGPNAKPGATIICTWAEQGAMARTGDGTVVQSPAFPPRKVTDTLGAGDTFNAVVLHYLNKSKAEFTSKCPNTESLKYVRMGFIDETILQKAITFACRIAGAKVGLRGYDGLHPIYHDMLQDSSLG</sequence>
<name>A0A6P3Y9F3_DINQU</name>
<dbReference type="InterPro" id="IPR011611">
    <property type="entry name" value="PfkB_dom"/>
</dbReference>
<dbReference type="SUPFAM" id="SSF53613">
    <property type="entry name" value="Ribokinase-like"/>
    <property type="match status" value="1"/>
</dbReference>
<dbReference type="GO" id="GO:0004454">
    <property type="term" value="F:ketohexokinase activity"/>
    <property type="evidence" value="ECO:0007669"/>
    <property type="project" value="InterPro"/>
</dbReference>
<dbReference type="GO" id="GO:0006000">
    <property type="term" value="P:fructose metabolic process"/>
    <property type="evidence" value="ECO:0007669"/>
    <property type="project" value="InterPro"/>
</dbReference>
<evidence type="ECO:0000313" key="3">
    <source>
        <dbReference type="RefSeq" id="XP_014486627.1"/>
    </source>
</evidence>
<protein>
    <submittedName>
        <fullName evidence="3">Ketohexokinase-like isoform X1</fullName>
    </submittedName>
</protein>
<dbReference type="InterPro" id="IPR029056">
    <property type="entry name" value="Ribokinase-like"/>
</dbReference>
<dbReference type="InterPro" id="IPR034093">
    <property type="entry name" value="KHK"/>
</dbReference>
<dbReference type="PANTHER" id="PTHR42774">
    <property type="entry name" value="PHOSPHOTRANSFERASE SYSTEM TRANSPORT PROTEIN"/>
    <property type="match status" value="1"/>
</dbReference>
<dbReference type="Proteomes" id="UP000515204">
    <property type="component" value="Unplaced"/>
</dbReference>
<dbReference type="PANTHER" id="PTHR42774:SF3">
    <property type="entry name" value="KETOHEXOKINASE"/>
    <property type="match status" value="1"/>
</dbReference>
<evidence type="ECO:0000259" key="1">
    <source>
        <dbReference type="Pfam" id="PF00294"/>
    </source>
</evidence>
<gene>
    <name evidence="3" type="primary">LOC106750649</name>
</gene>
<reference evidence="3" key="1">
    <citation type="submission" date="2025-08" db="UniProtKB">
        <authorList>
            <consortium name="RefSeq"/>
        </authorList>
    </citation>
    <scope>IDENTIFICATION</scope>
</reference>
<organism evidence="2 3">
    <name type="scientific">Dinoponera quadriceps</name>
    <name type="common">South American ant</name>
    <dbReference type="NCBI Taxonomy" id="609295"/>
    <lineage>
        <taxon>Eukaryota</taxon>
        <taxon>Metazoa</taxon>
        <taxon>Ecdysozoa</taxon>
        <taxon>Arthropoda</taxon>
        <taxon>Hexapoda</taxon>
        <taxon>Insecta</taxon>
        <taxon>Pterygota</taxon>
        <taxon>Neoptera</taxon>
        <taxon>Endopterygota</taxon>
        <taxon>Hymenoptera</taxon>
        <taxon>Apocrita</taxon>
        <taxon>Aculeata</taxon>
        <taxon>Formicoidea</taxon>
        <taxon>Formicidae</taxon>
        <taxon>Ponerinae</taxon>
        <taxon>Ponerini</taxon>
        <taxon>Dinoponera</taxon>
    </lineage>
</organism>
<dbReference type="CDD" id="cd01939">
    <property type="entry name" value="Ketohexokinase"/>
    <property type="match status" value="1"/>
</dbReference>
<dbReference type="Pfam" id="PF00294">
    <property type="entry name" value="PfkB"/>
    <property type="match status" value="1"/>
</dbReference>
<keyword evidence="2" id="KW-1185">Reference proteome</keyword>
<accession>A0A6P3Y9F3</accession>
<dbReference type="Gene3D" id="3.40.1190.20">
    <property type="match status" value="1"/>
</dbReference>
<dbReference type="OrthoDB" id="204058at2759"/>
<dbReference type="KEGG" id="dqu:106750649"/>
<dbReference type="InterPro" id="IPR052562">
    <property type="entry name" value="Ketohexokinase-related"/>
</dbReference>
<feature type="domain" description="Carbohydrate kinase PfkB" evidence="1">
    <location>
        <begin position="5"/>
        <end position="281"/>
    </location>
</feature>